<evidence type="ECO:0008006" key="3">
    <source>
        <dbReference type="Google" id="ProtNLM"/>
    </source>
</evidence>
<name>A0AAN9MKH3_PHACN</name>
<dbReference type="AlphaFoldDB" id="A0AAN9MKH3"/>
<dbReference type="Proteomes" id="UP001374584">
    <property type="component" value="Unassembled WGS sequence"/>
</dbReference>
<proteinExistence type="predicted"/>
<gene>
    <name evidence="1" type="ORF">VNO80_15563</name>
</gene>
<dbReference type="EMBL" id="JAYMYR010000006">
    <property type="protein sequence ID" value="KAK7356294.1"/>
    <property type="molecule type" value="Genomic_DNA"/>
</dbReference>
<evidence type="ECO:0000313" key="2">
    <source>
        <dbReference type="Proteomes" id="UP001374584"/>
    </source>
</evidence>
<keyword evidence="2" id="KW-1185">Reference proteome</keyword>
<evidence type="ECO:0000313" key="1">
    <source>
        <dbReference type="EMBL" id="KAK7356294.1"/>
    </source>
</evidence>
<comment type="caution">
    <text evidence="1">The sequence shown here is derived from an EMBL/GenBank/DDBJ whole genome shotgun (WGS) entry which is preliminary data.</text>
</comment>
<protein>
    <recommendedName>
        <fullName evidence="3">Pentatricopeptide repeat-containing protein</fullName>
    </recommendedName>
</protein>
<accession>A0AAN9MKH3</accession>
<sequence>MVLRLWRDMVEKGFGSYNLVSDALFDLLCDTGKLEEEEKCLWEMIEKGQKPCNVSFRRIKVLMKLRIASHKALEARPLQLHQSSVSQNETPGDQLHRCCQSIL</sequence>
<organism evidence="1 2">
    <name type="scientific">Phaseolus coccineus</name>
    <name type="common">Scarlet runner bean</name>
    <name type="synonym">Phaseolus multiflorus</name>
    <dbReference type="NCBI Taxonomy" id="3886"/>
    <lineage>
        <taxon>Eukaryota</taxon>
        <taxon>Viridiplantae</taxon>
        <taxon>Streptophyta</taxon>
        <taxon>Embryophyta</taxon>
        <taxon>Tracheophyta</taxon>
        <taxon>Spermatophyta</taxon>
        <taxon>Magnoliopsida</taxon>
        <taxon>eudicotyledons</taxon>
        <taxon>Gunneridae</taxon>
        <taxon>Pentapetalae</taxon>
        <taxon>rosids</taxon>
        <taxon>fabids</taxon>
        <taxon>Fabales</taxon>
        <taxon>Fabaceae</taxon>
        <taxon>Papilionoideae</taxon>
        <taxon>50 kb inversion clade</taxon>
        <taxon>NPAAA clade</taxon>
        <taxon>indigoferoid/millettioid clade</taxon>
        <taxon>Phaseoleae</taxon>
        <taxon>Phaseolus</taxon>
    </lineage>
</organism>
<reference evidence="1 2" key="1">
    <citation type="submission" date="2024-01" db="EMBL/GenBank/DDBJ databases">
        <title>The genomes of 5 underutilized Papilionoideae crops provide insights into root nodulation and disease resistanc.</title>
        <authorList>
            <person name="Jiang F."/>
        </authorList>
    </citation>
    <scope>NUCLEOTIDE SEQUENCE [LARGE SCALE GENOMIC DNA]</scope>
    <source>
        <strain evidence="1">JINMINGXINNONG_FW02</strain>
        <tissue evidence="1">Leaves</tissue>
    </source>
</reference>